<evidence type="ECO:0000256" key="9">
    <source>
        <dbReference type="ARBA" id="ARBA00049654"/>
    </source>
</evidence>
<dbReference type="GO" id="GO:0070761">
    <property type="term" value="C:pre-snoRNP complex"/>
    <property type="evidence" value="ECO:0007669"/>
    <property type="project" value="TreeGrafter"/>
</dbReference>
<feature type="compositionally biased region" description="Acidic residues" evidence="14">
    <location>
        <begin position="371"/>
        <end position="380"/>
    </location>
</feature>
<dbReference type="PANTHER" id="PTHR13483">
    <property type="entry name" value="BOX C_D SNORNA PROTEIN 1-RELATED"/>
    <property type="match status" value="1"/>
</dbReference>
<accession>A0A5J9VLA2</accession>
<evidence type="ECO:0000256" key="12">
    <source>
        <dbReference type="ARBA" id="ARBA00077531"/>
    </source>
</evidence>
<dbReference type="FunFam" id="3.30.60.190:FF:000001">
    <property type="entry name" value="box C/D snoRNA protein 1"/>
    <property type="match status" value="1"/>
</dbReference>
<evidence type="ECO:0000256" key="8">
    <source>
        <dbReference type="ARBA" id="ARBA00049598"/>
    </source>
</evidence>
<comment type="caution">
    <text evidence="16">The sequence shown here is derived from an EMBL/GenBank/DDBJ whole genome shotgun (WGS) entry which is preliminary data.</text>
</comment>
<dbReference type="CDD" id="cd23023">
    <property type="entry name" value="zf-HIT_BCD1"/>
    <property type="match status" value="1"/>
</dbReference>
<dbReference type="EMBL" id="RWGY01000009">
    <property type="protein sequence ID" value="TVU36913.1"/>
    <property type="molecule type" value="Genomic_DNA"/>
</dbReference>
<evidence type="ECO:0000313" key="17">
    <source>
        <dbReference type="Proteomes" id="UP000324897"/>
    </source>
</evidence>
<dbReference type="AlphaFoldDB" id="A0A5J9VLA2"/>
<keyword evidence="17" id="KW-1185">Reference proteome</keyword>
<protein>
    <recommendedName>
        <fullName evidence="11">Box C/D snoRNA protein 1</fullName>
    </recommendedName>
    <alternativeName>
        <fullName evidence="12">Zinc finger HIT domain-containing protein 6</fullName>
    </alternativeName>
</protein>
<feature type="compositionally biased region" description="Polar residues" evidence="14">
    <location>
        <begin position="504"/>
        <end position="528"/>
    </location>
</feature>
<dbReference type="GO" id="GO:0000492">
    <property type="term" value="P:box C/D snoRNP assembly"/>
    <property type="evidence" value="ECO:0007669"/>
    <property type="project" value="TreeGrafter"/>
</dbReference>
<gene>
    <name evidence="16" type="ORF">EJB05_18868</name>
</gene>
<evidence type="ECO:0000256" key="13">
    <source>
        <dbReference type="PROSITE-ProRule" id="PRU00453"/>
    </source>
</evidence>
<evidence type="ECO:0000256" key="3">
    <source>
        <dbReference type="ARBA" id="ARBA00022553"/>
    </source>
</evidence>
<evidence type="ECO:0000256" key="11">
    <source>
        <dbReference type="ARBA" id="ARBA00068630"/>
    </source>
</evidence>
<sequence>MEDDREEPPPARNAGPDGSSSSGGGGKKGSPCEECGEQPWKYRCPGCAHLTCSLPCVQAHKRRTACTGKRPRTDSVPLARFDDNQLISDYNFLEETNQARESAHRLITGFGRNYGGPGGAQLPTWLFHLRKAAQRRGIKLYFLPRGMARREHNRSRHNNRFDCLLVRLLNIVGHTMPECSGSLHMLVLTGHDSVRLGSGPAFGTCNFGRASENMKWGLYVFSIMQLSFKLIRKNCIYWTLEWKFNSADVVLTDHEIDEHATLHSLLEKHLSPGPWKDHLTQYRNTELRDLKLFIQKSAKDSDSPYRQLNVEEPLGPQLRGTLIVEYPTINVFLPSDNFDFEVEKMVKKLTKNEKPHDSSTVAPHVEGTEFHEEEIEEGEFAPDTQIIDLKDSGPSQPTNLAPVETTSKSKRDNSIDSSVLSCVDLTLSKRVLATTTGAPKTERCMELYPLDKAETTGVGLASKMHDIDLKGRGSSHPGNPAGAEGAAISKIDTKTDSLVPSSISVLTSDGVSGPQQEHSEQSKQTPNATPEALKRKSGAKVYPLLDVDDNHGLLFPEAPDLGFEQDMRDNYPELFGDVENDDFFNIEMINGEDPVEAMVAYLLGGDVEEGEIPGASDDVEDGEIPSASSL</sequence>
<feature type="region of interest" description="Disordered" evidence="14">
    <location>
        <begin position="504"/>
        <end position="536"/>
    </location>
</feature>
<evidence type="ECO:0000256" key="6">
    <source>
        <dbReference type="ARBA" id="ARBA00022833"/>
    </source>
</evidence>
<keyword evidence="5 13" id="KW-0863">Zinc-finger</keyword>
<dbReference type="OrthoDB" id="272357at2759"/>
<evidence type="ECO:0000256" key="4">
    <source>
        <dbReference type="ARBA" id="ARBA00022723"/>
    </source>
</evidence>
<dbReference type="GO" id="GO:0000463">
    <property type="term" value="P:maturation of LSU-rRNA from tricistronic rRNA transcript (SSU-rRNA, 5.8S rRNA, LSU-rRNA)"/>
    <property type="evidence" value="ECO:0007669"/>
    <property type="project" value="TreeGrafter"/>
</dbReference>
<evidence type="ECO:0000256" key="5">
    <source>
        <dbReference type="ARBA" id="ARBA00022771"/>
    </source>
</evidence>
<dbReference type="InterPro" id="IPR057721">
    <property type="entry name" value="BCD1_alpha/beta"/>
</dbReference>
<comment type="similarity">
    <text evidence="9">Belongs to the BCD1 family.</text>
</comment>
<comment type="function">
    <text evidence="8">Required for box C/D snoRNAs accumulation involved in snoRNA processing, snoRNA transport to the nucleolus and ribosome biogenesis.</text>
</comment>
<evidence type="ECO:0000256" key="10">
    <source>
        <dbReference type="ARBA" id="ARBA00061949"/>
    </source>
</evidence>
<feature type="compositionally biased region" description="Acidic residues" evidence="14">
    <location>
        <begin position="608"/>
        <end position="623"/>
    </location>
</feature>
<organism evidence="16 17">
    <name type="scientific">Eragrostis curvula</name>
    <name type="common">weeping love grass</name>
    <dbReference type="NCBI Taxonomy" id="38414"/>
    <lineage>
        <taxon>Eukaryota</taxon>
        <taxon>Viridiplantae</taxon>
        <taxon>Streptophyta</taxon>
        <taxon>Embryophyta</taxon>
        <taxon>Tracheophyta</taxon>
        <taxon>Spermatophyta</taxon>
        <taxon>Magnoliopsida</taxon>
        <taxon>Liliopsida</taxon>
        <taxon>Poales</taxon>
        <taxon>Poaceae</taxon>
        <taxon>PACMAD clade</taxon>
        <taxon>Chloridoideae</taxon>
        <taxon>Eragrostideae</taxon>
        <taxon>Eragrostidinae</taxon>
        <taxon>Eragrostis</taxon>
    </lineage>
</organism>
<comment type="subunit">
    <text evidence="10">Interacts with FBL, SNU13, NOP58, NUFIP1, RUVBL1, RUVBL2 and TAF9. Interacts (via HIT-type zinc finger) with the RUVBL1/RUVBL2 complex in the presence of ADP.</text>
</comment>
<keyword evidence="1" id="KW-1017">Isopeptide bond</keyword>
<dbReference type="Proteomes" id="UP000324897">
    <property type="component" value="Unassembled WGS sequence"/>
</dbReference>
<evidence type="ECO:0000313" key="16">
    <source>
        <dbReference type="EMBL" id="TVU36913.1"/>
    </source>
</evidence>
<evidence type="ECO:0000259" key="15">
    <source>
        <dbReference type="PROSITE" id="PS51083"/>
    </source>
</evidence>
<dbReference type="InterPro" id="IPR007529">
    <property type="entry name" value="Znf_HIT"/>
</dbReference>
<feature type="domain" description="HIT-type" evidence="15">
    <location>
        <begin position="32"/>
        <end position="66"/>
    </location>
</feature>
<dbReference type="Pfam" id="PF25790">
    <property type="entry name" value="BCD1"/>
    <property type="match status" value="2"/>
</dbReference>
<evidence type="ECO:0000256" key="2">
    <source>
        <dbReference type="ARBA" id="ARBA00022517"/>
    </source>
</evidence>
<reference evidence="16 17" key="1">
    <citation type="journal article" date="2019" name="Sci. Rep.">
        <title>A high-quality genome of Eragrostis curvula grass provides insights into Poaceae evolution and supports new strategies to enhance forage quality.</title>
        <authorList>
            <person name="Carballo J."/>
            <person name="Santos B.A.C.M."/>
            <person name="Zappacosta D."/>
            <person name="Garbus I."/>
            <person name="Selva J.P."/>
            <person name="Gallo C.A."/>
            <person name="Diaz A."/>
            <person name="Albertini E."/>
            <person name="Caccamo M."/>
            <person name="Echenique V."/>
        </authorList>
    </citation>
    <scope>NUCLEOTIDE SEQUENCE [LARGE SCALE GENOMIC DNA]</scope>
    <source>
        <strain evidence="17">cv. Victoria</strain>
        <tissue evidence="16">Leaf</tissue>
    </source>
</reference>
<feature type="region of interest" description="Disordered" evidence="14">
    <location>
        <begin position="1"/>
        <end position="30"/>
    </location>
</feature>
<dbReference type="Gramene" id="TVU36913">
    <property type="protein sequence ID" value="TVU36913"/>
    <property type="gene ID" value="EJB05_18868"/>
</dbReference>
<dbReference type="PANTHER" id="PTHR13483:SF3">
    <property type="entry name" value="BOX C_D SNORNA PROTEIN 1"/>
    <property type="match status" value="1"/>
</dbReference>
<evidence type="ECO:0000256" key="1">
    <source>
        <dbReference type="ARBA" id="ARBA00022499"/>
    </source>
</evidence>
<dbReference type="GO" id="GO:0008270">
    <property type="term" value="F:zinc ion binding"/>
    <property type="evidence" value="ECO:0007669"/>
    <property type="project" value="UniProtKB-UniRule"/>
</dbReference>
<feature type="region of interest" description="Disordered" evidence="14">
    <location>
        <begin position="350"/>
        <end position="414"/>
    </location>
</feature>
<dbReference type="SUPFAM" id="SSF144232">
    <property type="entry name" value="HIT/MYND zinc finger-like"/>
    <property type="match status" value="1"/>
</dbReference>
<dbReference type="GO" id="GO:0005634">
    <property type="term" value="C:nucleus"/>
    <property type="evidence" value="ECO:0007669"/>
    <property type="project" value="TreeGrafter"/>
</dbReference>
<keyword evidence="3" id="KW-0597">Phosphoprotein</keyword>
<keyword evidence="7" id="KW-0832">Ubl conjugation</keyword>
<dbReference type="Gene3D" id="3.30.60.190">
    <property type="match status" value="1"/>
</dbReference>
<dbReference type="InterPro" id="IPR051639">
    <property type="entry name" value="BCD1"/>
</dbReference>
<dbReference type="PROSITE" id="PS51083">
    <property type="entry name" value="ZF_HIT"/>
    <property type="match status" value="1"/>
</dbReference>
<dbReference type="Pfam" id="PF04438">
    <property type="entry name" value="zf-HIT"/>
    <property type="match status" value="1"/>
</dbReference>
<keyword evidence="2" id="KW-0690">Ribosome biogenesis</keyword>
<keyword evidence="6" id="KW-0862">Zinc</keyword>
<evidence type="ECO:0000256" key="14">
    <source>
        <dbReference type="SAM" id="MobiDB-lite"/>
    </source>
</evidence>
<keyword evidence="4" id="KW-0479">Metal-binding</keyword>
<name>A0A5J9VLA2_9POAL</name>
<proteinExistence type="inferred from homology"/>
<dbReference type="GO" id="GO:0048254">
    <property type="term" value="P:snoRNA localization"/>
    <property type="evidence" value="ECO:0007669"/>
    <property type="project" value="TreeGrafter"/>
</dbReference>
<feature type="region of interest" description="Disordered" evidence="14">
    <location>
        <begin position="608"/>
        <end position="630"/>
    </location>
</feature>
<evidence type="ECO:0000256" key="7">
    <source>
        <dbReference type="ARBA" id="ARBA00022843"/>
    </source>
</evidence>